<proteinExistence type="predicted"/>
<dbReference type="NCBIfam" id="TIGR00696">
    <property type="entry name" value="wecG_tagA_cpsF"/>
    <property type="match status" value="1"/>
</dbReference>
<dbReference type="AlphaFoldDB" id="A0A964FGE1"/>
<evidence type="ECO:0000313" key="4">
    <source>
        <dbReference type="Proteomes" id="UP000729733"/>
    </source>
</evidence>
<dbReference type="EMBL" id="JADWDC010000009">
    <property type="protein sequence ID" value="MCC0176443.1"/>
    <property type="molecule type" value="Genomic_DNA"/>
</dbReference>
<evidence type="ECO:0000313" key="3">
    <source>
        <dbReference type="EMBL" id="MCC0176443.1"/>
    </source>
</evidence>
<comment type="caution">
    <text evidence="3">The sequence shown here is derived from an EMBL/GenBank/DDBJ whole genome shotgun (WGS) entry which is preliminary data.</text>
</comment>
<dbReference type="PANTHER" id="PTHR34136">
    <property type="match status" value="1"/>
</dbReference>
<protein>
    <submittedName>
        <fullName evidence="3">WecB/TagA/CpsF family glycosyltransferase</fullName>
    </submittedName>
</protein>
<organism evidence="3 4">
    <name type="scientific">Waterburya agarophytonicola KI4</name>
    <dbReference type="NCBI Taxonomy" id="2874699"/>
    <lineage>
        <taxon>Bacteria</taxon>
        <taxon>Bacillati</taxon>
        <taxon>Cyanobacteriota</taxon>
        <taxon>Cyanophyceae</taxon>
        <taxon>Pleurocapsales</taxon>
        <taxon>Hyellaceae</taxon>
        <taxon>Waterburya</taxon>
        <taxon>Waterburya agarophytonicola</taxon>
    </lineage>
</organism>
<dbReference type="InterPro" id="IPR004629">
    <property type="entry name" value="WecG_TagA_CpsF"/>
</dbReference>
<dbReference type="CDD" id="cd06533">
    <property type="entry name" value="Glyco_transf_WecG_TagA"/>
    <property type="match status" value="1"/>
</dbReference>
<accession>A0A964FGE1</accession>
<reference evidence="3" key="1">
    <citation type="journal article" date="2021" name="Antonie Van Leeuwenhoek">
        <title>Draft genome and description of Waterburya agarophytonicola gen. nov. sp. nov. (Pleurocapsales, Cyanobacteria): a seaweed symbiont.</title>
        <authorList>
            <person name="Bonthond G."/>
            <person name="Shalygin S."/>
            <person name="Bayer T."/>
            <person name="Weinberger F."/>
        </authorList>
    </citation>
    <scope>NUCLEOTIDE SEQUENCE</scope>
    <source>
        <strain evidence="3">KI4</strain>
    </source>
</reference>
<dbReference type="RefSeq" id="WP_229639481.1">
    <property type="nucleotide sequence ID" value="NZ_JADWDC010000009.1"/>
</dbReference>
<name>A0A964FGE1_9CYAN</name>
<dbReference type="Proteomes" id="UP000729733">
    <property type="component" value="Unassembled WGS sequence"/>
</dbReference>
<evidence type="ECO:0000256" key="1">
    <source>
        <dbReference type="ARBA" id="ARBA00022676"/>
    </source>
</evidence>
<dbReference type="GO" id="GO:0016758">
    <property type="term" value="F:hexosyltransferase activity"/>
    <property type="evidence" value="ECO:0007669"/>
    <property type="project" value="TreeGrafter"/>
</dbReference>
<gene>
    <name evidence="3" type="ORF">I4641_05555</name>
</gene>
<dbReference type="PANTHER" id="PTHR34136:SF1">
    <property type="entry name" value="UDP-N-ACETYL-D-MANNOSAMINURONIC ACID TRANSFERASE"/>
    <property type="match status" value="1"/>
</dbReference>
<keyword evidence="2" id="KW-0808">Transferase</keyword>
<keyword evidence="4" id="KW-1185">Reference proteome</keyword>
<sequence length="262" mass="30320">MKAKRVNILDIQIDNIGMQELLEKLRVGGVVFTPNVDHLVKLQKDRQFYWVYQEADYRVCDSQLIMYASRFLGKPIGEKVSGSDLFPAFYQRYGNDENVKIFLLGGLEGVAEQARHNINQKVGRNMVVETYSPPYGFEKDPMECQKIIDLINNSGASVLAVGVGAPKQEKWICRYRSRLTSIKTFLAIGATIDFEAGNLKRSPAWMSSIGLEWLYRLVSEPGRLWKRYLVEDLAFFVLIFRQKFNLNRKRKFSRNENLFESR</sequence>
<dbReference type="Pfam" id="PF03808">
    <property type="entry name" value="Glyco_tran_WecG"/>
    <property type="match status" value="1"/>
</dbReference>
<keyword evidence="1" id="KW-0328">Glycosyltransferase</keyword>
<evidence type="ECO:0000256" key="2">
    <source>
        <dbReference type="ARBA" id="ARBA00022679"/>
    </source>
</evidence>